<dbReference type="EMBL" id="RHHR01000051">
    <property type="protein sequence ID" value="RNB67533.1"/>
    <property type="molecule type" value="Genomic_DNA"/>
</dbReference>
<dbReference type="AlphaFoldDB" id="A0A3M8BW07"/>
<dbReference type="InterPro" id="IPR024442">
    <property type="entry name" value="Transposase_Zn_ribbon"/>
</dbReference>
<dbReference type="Pfam" id="PF06527">
    <property type="entry name" value="TniQ"/>
    <property type="match status" value="1"/>
</dbReference>
<evidence type="ECO:0000313" key="3">
    <source>
        <dbReference type="EMBL" id="RNB67533.1"/>
    </source>
</evidence>
<dbReference type="RefSeq" id="WP_122911162.1">
    <property type="nucleotide sequence ID" value="NZ_RHHR01000051.1"/>
</dbReference>
<proteinExistence type="predicted"/>
<protein>
    <submittedName>
        <fullName evidence="3">Uncharacterized protein</fullName>
    </submittedName>
</protein>
<sequence>MLFKEDFDIWRLPEVILPERSRLHSLPPMNLGTEDVESLSSYLMRLSESHSVNINALVEHAIIPIVNSRYKTKFKQAYSFFGSQRNTHAKINSKSVSSERLIEILRELTRQDSLHSLVFSLYDGVTRGTRAWCPQCINEWIRTNKTIYEPLLWYFSLVKICPIHKVPLQQSCPSCNKQLKTLHSMARINYCYHCKSMLNMNVAENSLLSSEELKVQRWICRNLRTLIKYINDPRENVENWTRRNLLTVWKDVNKSSLKDTGKMFLMRETEFLRYCNGDRNIPFHKLVWICYVLRVSLKDFMYKPFEPANYIRTIDLTKKKMFGIVGTSTKTTYCQVQMKLIHEEKCKSILYRVRWPNGIQCAKCGYRKHYTLRPRNAVVFYACGNCKNSMSLTTGTFMKSTGTPINVWFLGIMLVCSNEQTPHKKLTEAGNIHPGTATNILKKIRAAVIDNDPLVEKINEEVKILYNNTTK</sequence>
<gene>
    <name evidence="3" type="ORF">EDM52_22560</name>
</gene>
<reference evidence="3 4" key="1">
    <citation type="submission" date="2018-10" db="EMBL/GenBank/DDBJ databases">
        <title>Phylogenomics of Brevibacillus.</title>
        <authorList>
            <person name="Dunlap C."/>
        </authorList>
    </citation>
    <scope>NUCLEOTIDE SEQUENCE [LARGE SCALE GENOMIC DNA]</scope>
    <source>
        <strain evidence="3 4">JCM 12215</strain>
    </source>
</reference>
<dbReference type="OrthoDB" id="7029747at2"/>
<feature type="domain" description="Transposase zinc-ribbon" evidence="2">
    <location>
        <begin position="343"/>
        <end position="388"/>
    </location>
</feature>
<comment type="caution">
    <text evidence="3">The sequence shown here is derived from an EMBL/GenBank/DDBJ whole genome shotgun (WGS) entry which is preliminary data.</text>
</comment>
<keyword evidence="4" id="KW-1185">Reference proteome</keyword>
<feature type="domain" description="TniQ" evidence="1">
    <location>
        <begin position="29"/>
        <end position="168"/>
    </location>
</feature>
<accession>A0A3M8BW07</accession>
<evidence type="ECO:0000259" key="2">
    <source>
        <dbReference type="Pfam" id="PF12760"/>
    </source>
</evidence>
<dbReference type="Pfam" id="PF12760">
    <property type="entry name" value="Zn_ribbon_IS1595"/>
    <property type="match status" value="1"/>
</dbReference>
<dbReference type="InterPro" id="IPR009492">
    <property type="entry name" value="TniQ"/>
</dbReference>
<evidence type="ECO:0000259" key="1">
    <source>
        <dbReference type="Pfam" id="PF06527"/>
    </source>
</evidence>
<dbReference type="Proteomes" id="UP000282028">
    <property type="component" value="Unassembled WGS sequence"/>
</dbReference>
<organism evidence="3 4">
    <name type="scientific">Brevibacillus invocatus</name>
    <dbReference type="NCBI Taxonomy" id="173959"/>
    <lineage>
        <taxon>Bacteria</taxon>
        <taxon>Bacillati</taxon>
        <taxon>Bacillota</taxon>
        <taxon>Bacilli</taxon>
        <taxon>Bacillales</taxon>
        <taxon>Paenibacillaceae</taxon>
        <taxon>Brevibacillus</taxon>
    </lineage>
</organism>
<evidence type="ECO:0000313" key="4">
    <source>
        <dbReference type="Proteomes" id="UP000282028"/>
    </source>
</evidence>
<name>A0A3M8BW07_9BACL</name>